<accession>A0A2H9ZT35</accession>
<dbReference type="Pfam" id="PF04054">
    <property type="entry name" value="Not1"/>
    <property type="match status" value="1"/>
</dbReference>
<keyword evidence="4" id="KW-1185">Reference proteome</keyword>
<dbReference type="GO" id="GO:0017148">
    <property type="term" value="P:negative regulation of translation"/>
    <property type="evidence" value="ECO:0007669"/>
    <property type="project" value="InterPro"/>
</dbReference>
<evidence type="ECO:0000259" key="2">
    <source>
        <dbReference type="Pfam" id="PF25097"/>
    </source>
</evidence>
<dbReference type="InterPro" id="IPR040398">
    <property type="entry name" value="Not1"/>
</dbReference>
<evidence type="ECO:0000313" key="4">
    <source>
        <dbReference type="Proteomes" id="UP000236161"/>
    </source>
</evidence>
<dbReference type="FunFam" id="1.25.40.790:FF:000002">
    <property type="entry name" value="Transcription regulator"/>
    <property type="match status" value="1"/>
</dbReference>
<feature type="domain" description="CCR4-NOT transcription complex subunit 1-like NOT1 connector" evidence="2">
    <location>
        <begin position="50"/>
        <end position="219"/>
    </location>
</feature>
<dbReference type="Gene3D" id="1.25.40.800">
    <property type="match status" value="1"/>
</dbReference>
<dbReference type="InterPro" id="IPR055454">
    <property type="entry name" value="CNOT1-like_NOT1_connector"/>
</dbReference>
<dbReference type="GO" id="GO:0000932">
    <property type="term" value="C:P-body"/>
    <property type="evidence" value="ECO:0007669"/>
    <property type="project" value="TreeGrafter"/>
</dbReference>
<dbReference type="PANTHER" id="PTHR13162">
    <property type="entry name" value="CCR4-NOT TRANSCRIPTION COMPLEX"/>
    <property type="match status" value="1"/>
</dbReference>
<name>A0A2H9ZT35_9ASPA</name>
<reference evidence="3 4" key="1">
    <citation type="journal article" date="2017" name="Nature">
        <title>The Apostasia genome and the evolution of orchids.</title>
        <authorList>
            <person name="Zhang G.Q."/>
            <person name="Liu K.W."/>
            <person name="Li Z."/>
            <person name="Lohaus R."/>
            <person name="Hsiao Y.Y."/>
            <person name="Niu S.C."/>
            <person name="Wang J.Y."/>
            <person name="Lin Y.C."/>
            <person name="Xu Q."/>
            <person name="Chen L.J."/>
            <person name="Yoshida K."/>
            <person name="Fujiwara S."/>
            <person name="Wang Z.W."/>
            <person name="Zhang Y.Q."/>
            <person name="Mitsuda N."/>
            <person name="Wang M."/>
            <person name="Liu G.H."/>
            <person name="Pecoraro L."/>
            <person name="Huang H.X."/>
            <person name="Xiao X.J."/>
            <person name="Lin M."/>
            <person name="Wu X.Y."/>
            <person name="Wu W.L."/>
            <person name="Chen Y.Y."/>
            <person name="Chang S.B."/>
            <person name="Sakamoto S."/>
            <person name="Ohme-Takagi M."/>
            <person name="Yagi M."/>
            <person name="Zeng S.J."/>
            <person name="Shen C.Y."/>
            <person name="Yeh C.M."/>
            <person name="Luo Y.B."/>
            <person name="Tsai W.C."/>
            <person name="Van de Peer Y."/>
            <person name="Liu Z.J."/>
        </authorList>
    </citation>
    <scope>NUCLEOTIDE SEQUENCE [LARGE SCALE GENOMIC DNA]</scope>
    <source>
        <strain evidence="4">cv. Shenzhen</strain>
        <tissue evidence="3">Stem</tissue>
    </source>
</reference>
<gene>
    <name evidence="3" type="ORF">AXF42_Ash012592</name>
</gene>
<dbReference type="InterPro" id="IPR007196">
    <property type="entry name" value="CCR4-Not_Not1_C"/>
</dbReference>
<evidence type="ECO:0000259" key="1">
    <source>
        <dbReference type="Pfam" id="PF04054"/>
    </source>
</evidence>
<evidence type="ECO:0000313" key="3">
    <source>
        <dbReference type="EMBL" id="PKA46460.1"/>
    </source>
</evidence>
<dbReference type="Pfam" id="PF25097">
    <property type="entry name" value="ARM_Cnot1"/>
    <property type="match status" value="1"/>
</dbReference>
<dbReference type="GO" id="GO:0000288">
    <property type="term" value="P:nuclear-transcribed mRNA catabolic process, deadenylation-dependent decay"/>
    <property type="evidence" value="ECO:0007669"/>
    <property type="project" value="TreeGrafter"/>
</dbReference>
<dbReference type="Proteomes" id="UP000236161">
    <property type="component" value="Unassembled WGS sequence"/>
</dbReference>
<dbReference type="EMBL" id="KZ454132">
    <property type="protein sequence ID" value="PKA46460.1"/>
    <property type="molecule type" value="Genomic_DNA"/>
</dbReference>
<dbReference type="PANTHER" id="PTHR13162:SF8">
    <property type="entry name" value="CCR4-NOT TRANSCRIPTION COMPLEX SUBUNIT 1"/>
    <property type="match status" value="1"/>
</dbReference>
<dbReference type="FunFam" id="1.25.40.800:FF:000001">
    <property type="entry name" value="CCR4-NOT transcription complex subunit 1"/>
    <property type="match status" value="1"/>
</dbReference>
<protein>
    <submittedName>
        <fullName evidence="3">Uncharacterized protein</fullName>
    </submittedName>
</protein>
<dbReference type="GO" id="GO:0060090">
    <property type="term" value="F:molecular adaptor activity"/>
    <property type="evidence" value="ECO:0007669"/>
    <property type="project" value="TreeGrafter"/>
</dbReference>
<dbReference type="CDD" id="cd20710">
    <property type="entry name" value="NOT1_connector"/>
    <property type="match status" value="1"/>
</dbReference>
<sequence>MSAIISPAPATQGIERPAAALSESLLTTGEALEKYGLVAQKLDALLVKGVVEAEVQGVVAEVPDILLRCVSRDEAALAVAQKVFKSLYENSTNATYVGAYLAILAAIRDVCKLVVKELTSWVIYSDEDRKFNKEITIGLIRSELLNLSEYNVHIAKLIDGGRNKSATDFAISLVQALVINEPGVSMSELYHLIDALAKLAMRPGSPESLQQLIEFARSNSAGANSIPGFNASKDEKARQSKDKKQVLMSRAATTREENDYAVSDPAGFRDQVSLLLADWCRICDLPTASDAVYSHYLSQLQQTGLLKGDDMTDRFFRVLTELSVAHCLSSEQNITGSLPIQSSQLQNLSFGAIDAFAKLVVYIMKYCTMDQGMSKVILLAKVLSVSVRAVQKDSEDKKAYFNPRPYFRLFINWLLDLASLDPLLDGVNFQQVLTSFANAFHALQPLKVPGFSFAWLELISHRSFMPKLLTINLPKGWPFFQRLIVDLFKFLEPYLRNAELSEPVQFLYKGTLRVLLVLLHDFPEFLCDYHFSFCDVIPPSCIQMRNVILSAFPRHMRLPDPSTPNLKIDLLSEISQSPRILSDVDGALKVKLIKSDIDEYLMTKAEGSLFLTELKQRLLLSPSEANLAGTRYNVPLINSIVLYVGMQAIQQLQSRSNQPASTQQISQNSNMENLLVGAALDIFQSLIKNLDAEGRYLFLNAVANQLRYPNIHTYYFSFVLLYLFGDKNPEPVQEQITRVLLERLIVNRPHPWGLLITFIELIKNPKYAFWSRSFTRCAPEIEKLFESVSRSCGGPKTVDDGMVSGGLSDGNVH</sequence>
<dbReference type="STRING" id="1088818.A0A2H9ZT35"/>
<proteinExistence type="predicted"/>
<dbReference type="OrthoDB" id="777316at2759"/>
<dbReference type="Gene3D" id="1.25.40.790">
    <property type="match status" value="1"/>
</dbReference>
<feature type="domain" description="CCR4-Not complex component Not1 C-terminal" evidence="1">
    <location>
        <begin position="429"/>
        <end position="788"/>
    </location>
</feature>
<dbReference type="AlphaFoldDB" id="A0A2H9ZT35"/>
<organism evidence="3 4">
    <name type="scientific">Apostasia shenzhenica</name>
    <dbReference type="NCBI Taxonomy" id="1088818"/>
    <lineage>
        <taxon>Eukaryota</taxon>
        <taxon>Viridiplantae</taxon>
        <taxon>Streptophyta</taxon>
        <taxon>Embryophyta</taxon>
        <taxon>Tracheophyta</taxon>
        <taxon>Spermatophyta</taxon>
        <taxon>Magnoliopsida</taxon>
        <taxon>Liliopsida</taxon>
        <taxon>Asparagales</taxon>
        <taxon>Orchidaceae</taxon>
        <taxon>Apostasioideae</taxon>
        <taxon>Apostasia</taxon>
    </lineage>
</organism>
<dbReference type="GO" id="GO:0030015">
    <property type="term" value="C:CCR4-NOT core complex"/>
    <property type="evidence" value="ECO:0007669"/>
    <property type="project" value="InterPro"/>
</dbReference>